<evidence type="ECO:0000313" key="2">
    <source>
        <dbReference type="EMBL" id="MCL9770430.1"/>
    </source>
</evidence>
<evidence type="ECO:0000313" key="3">
    <source>
        <dbReference type="Proteomes" id="UP001203342"/>
    </source>
</evidence>
<feature type="chain" id="PRO_5045562258" description="DUF4402 domain-containing protein" evidence="1">
    <location>
        <begin position="20"/>
        <end position="210"/>
    </location>
</feature>
<name>A0ABT0TJ41_9FLAO</name>
<proteinExistence type="predicted"/>
<protein>
    <recommendedName>
        <fullName evidence="4">DUF4402 domain-containing protein</fullName>
    </recommendedName>
</protein>
<dbReference type="Proteomes" id="UP001203342">
    <property type="component" value="Unassembled WGS sequence"/>
</dbReference>
<comment type="caution">
    <text evidence="2">The sequence shown here is derived from an EMBL/GenBank/DDBJ whole genome shotgun (WGS) entry which is preliminary data.</text>
</comment>
<keyword evidence="3" id="KW-1185">Reference proteome</keyword>
<gene>
    <name evidence="2" type="ORF">NAT47_08370</name>
</gene>
<sequence length="210" mass="22103">MKKLFLLLVLFLLIHTSYAQVGIGTTTPRGALDVNSSSTGFLPPQVALTSTTDITTVTNPQGGSLAEGTIVYNTTTVSDVIPGYYNWNGTKWVKLAIAENTVKSFNSSGAITNQIKKWYGTVTGSTADGQSINISSAGFTTILSVHISPVNNVNNEKGAIAQVKSVSTTAIVVNMLQSKTTAVLLGGSIDGLQFHSSPSSVTYYVEVTGY</sequence>
<dbReference type="EMBL" id="JAMLJN010000006">
    <property type="protein sequence ID" value="MCL9770430.1"/>
    <property type="molecule type" value="Genomic_DNA"/>
</dbReference>
<reference evidence="2 3" key="1">
    <citation type="submission" date="2022-05" db="EMBL/GenBank/DDBJ databases">
        <title>Flavobacterium sp., isolated from activated sludge.</title>
        <authorList>
            <person name="Ran Q."/>
        </authorList>
    </citation>
    <scope>NUCLEOTIDE SEQUENCE [LARGE SCALE GENOMIC DNA]</scope>
    <source>
        <strain evidence="2 3">HXWNR69</strain>
    </source>
</reference>
<evidence type="ECO:0000256" key="1">
    <source>
        <dbReference type="SAM" id="SignalP"/>
    </source>
</evidence>
<organism evidence="2 3">
    <name type="scientific">Flavobacterium fragile</name>
    <dbReference type="NCBI Taxonomy" id="2949085"/>
    <lineage>
        <taxon>Bacteria</taxon>
        <taxon>Pseudomonadati</taxon>
        <taxon>Bacteroidota</taxon>
        <taxon>Flavobacteriia</taxon>
        <taxon>Flavobacteriales</taxon>
        <taxon>Flavobacteriaceae</taxon>
        <taxon>Flavobacterium</taxon>
    </lineage>
</organism>
<keyword evidence="1" id="KW-0732">Signal</keyword>
<accession>A0ABT0TJ41</accession>
<evidence type="ECO:0008006" key="4">
    <source>
        <dbReference type="Google" id="ProtNLM"/>
    </source>
</evidence>
<dbReference type="RefSeq" id="WP_250581946.1">
    <property type="nucleotide sequence ID" value="NZ_JAMLJN010000006.1"/>
</dbReference>
<feature type="signal peptide" evidence="1">
    <location>
        <begin position="1"/>
        <end position="19"/>
    </location>
</feature>